<evidence type="ECO:0000256" key="2">
    <source>
        <dbReference type="SAM" id="Coils"/>
    </source>
</evidence>
<comment type="similarity">
    <text evidence="1">Belongs to the outer membrane factor (OMF) (TC 1.B.17) family.</text>
</comment>
<dbReference type="PANTHER" id="PTHR30203">
    <property type="entry name" value="OUTER MEMBRANE CATION EFFLUX PROTEIN"/>
    <property type="match status" value="1"/>
</dbReference>
<dbReference type="EMBL" id="CP081495">
    <property type="protein sequence ID" value="UYW02354.1"/>
    <property type="molecule type" value="Genomic_DNA"/>
</dbReference>
<feature type="coiled-coil region" evidence="2">
    <location>
        <begin position="199"/>
        <end position="257"/>
    </location>
</feature>
<protein>
    <submittedName>
        <fullName evidence="3">TolC family protein</fullName>
    </submittedName>
</protein>
<dbReference type="Proteomes" id="UP001163328">
    <property type="component" value="Chromosome"/>
</dbReference>
<dbReference type="SUPFAM" id="SSF56954">
    <property type="entry name" value="Outer membrane efflux proteins (OEP)"/>
    <property type="match status" value="1"/>
</dbReference>
<keyword evidence="2" id="KW-0175">Coiled coil</keyword>
<dbReference type="PANTHER" id="PTHR30203:SF30">
    <property type="entry name" value="OUTER MEMBRANE PROTEIN-RELATED"/>
    <property type="match status" value="1"/>
</dbReference>
<evidence type="ECO:0000313" key="3">
    <source>
        <dbReference type="EMBL" id="UYW02354.1"/>
    </source>
</evidence>
<dbReference type="PROSITE" id="PS51257">
    <property type="entry name" value="PROKAR_LIPOPROTEIN"/>
    <property type="match status" value="1"/>
</dbReference>
<dbReference type="InterPro" id="IPR003423">
    <property type="entry name" value="OMP_efflux"/>
</dbReference>
<accession>A0ABY6M1G6</accession>
<feature type="coiled-coil region" evidence="2">
    <location>
        <begin position="443"/>
        <end position="470"/>
    </location>
</feature>
<sequence length="482" mass="54190">MKQTSSKLFYIGLIATTIVSCSAPNVANKQQLKAVPTTVDNDTIQGENVFESLSLKSYFEDPHLVNLFNKAVVANPDYQITQQRIQIANAFLTKAKLSNLPSLEIGASASGTHYGKYTMDGVGNYDTNLSQNITEQQKINRDFTPNYWLGAQTSWEIFAWGKVRNQKLAAKKRYFATTEGIKLTQTLIFTNIANLYYQLVALDKKLNIYEENYKIQERAHEIITAQRVAGKANELAVQQFNAQGNNLLAEIERIRIEVISVEKALSSLIGEYNGTIERGTKLSTNYLEILNQNIPAETVIHNRPDVAESFYNFEASQADSKAARAAFFPKIEISASIGQNSFNTETFFKPASLATNLLGNLMMPVFNKGQIRYQFKVAKADQEIAFLNYQKSVTNAYNELSELLKHIEIYDKVLNLKKEEVTYLQRAVGVANDLYLTGYANYLEIINSQKNQLQSQLDLVEIQLKNTQTNILLFKALGGSVN</sequence>
<organism evidence="3 4">
    <name type="scientific">Flavobacterium agricola</name>
    <dbReference type="NCBI Taxonomy" id="2870839"/>
    <lineage>
        <taxon>Bacteria</taxon>
        <taxon>Pseudomonadati</taxon>
        <taxon>Bacteroidota</taxon>
        <taxon>Flavobacteriia</taxon>
        <taxon>Flavobacteriales</taxon>
        <taxon>Flavobacteriaceae</taxon>
        <taxon>Flavobacterium</taxon>
    </lineage>
</organism>
<proteinExistence type="inferred from homology"/>
<dbReference type="Pfam" id="PF02321">
    <property type="entry name" value="OEP"/>
    <property type="match status" value="2"/>
</dbReference>
<evidence type="ECO:0000256" key="1">
    <source>
        <dbReference type="ARBA" id="ARBA00007613"/>
    </source>
</evidence>
<name>A0ABY6M1G6_9FLAO</name>
<keyword evidence="4" id="KW-1185">Reference proteome</keyword>
<evidence type="ECO:0000313" key="4">
    <source>
        <dbReference type="Proteomes" id="UP001163328"/>
    </source>
</evidence>
<reference evidence="3" key="1">
    <citation type="submission" date="2021-08" db="EMBL/GenBank/DDBJ databases">
        <title>Flavobacterium sp. strain CC-SYL302.</title>
        <authorList>
            <person name="Lin S.-Y."/>
            <person name="Lee T.-H."/>
            <person name="Young C.-C."/>
        </authorList>
    </citation>
    <scope>NUCLEOTIDE SEQUENCE</scope>
    <source>
        <strain evidence="3">CC-SYL302</strain>
    </source>
</reference>
<dbReference type="InterPro" id="IPR010131">
    <property type="entry name" value="MdtP/NodT-like"/>
</dbReference>
<dbReference type="Gene3D" id="2.20.200.10">
    <property type="entry name" value="Outer membrane efflux proteins (OEP)"/>
    <property type="match status" value="1"/>
</dbReference>
<dbReference type="Gene3D" id="1.20.1600.10">
    <property type="entry name" value="Outer membrane efflux proteins (OEP)"/>
    <property type="match status" value="1"/>
</dbReference>
<gene>
    <name evidence="3" type="ORF">K5I29_05505</name>
</gene>
<dbReference type="RefSeq" id="WP_264434901.1">
    <property type="nucleotide sequence ID" value="NZ_CP081495.1"/>
</dbReference>